<dbReference type="CTD" id="20204850"/>
<keyword evidence="3" id="KW-1185">Reference proteome</keyword>
<gene>
    <name evidence="2" type="primary">20204850</name>
    <name evidence="1" type="ORF">HELRODRAFT_174165</name>
</gene>
<dbReference type="KEGG" id="hro:HELRODRAFT_174165"/>
<dbReference type="AlphaFoldDB" id="T1F7Q1"/>
<organism evidence="2 3">
    <name type="scientific">Helobdella robusta</name>
    <name type="common">Californian leech</name>
    <dbReference type="NCBI Taxonomy" id="6412"/>
    <lineage>
        <taxon>Eukaryota</taxon>
        <taxon>Metazoa</taxon>
        <taxon>Spiralia</taxon>
        <taxon>Lophotrochozoa</taxon>
        <taxon>Annelida</taxon>
        <taxon>Clitellata</taxon>
        <taxon>Hirudinea</taxon>
        <taxon>Rhynchobdellida</taxon>
        <taxon>Glossiphoniidae</taxon>
        <taxon>Helobdella</taxon>
    </lineage>
</organism>
<dbReference type="HOGENOM" id="CLU_877931_0_0_1"/>
<dbReference type="EnsemblMetazoa" id="HelroT174165">
    <property type="protein sequence ID" value="HelroP174165"/>
    <property type="gene ID" value="HelroG174165"/>
</dbReference>
<proteinExistence type="predicted"/>
<sequence>MALDGVALQIRPGVNDENVGGVNANSIKPIESKQLVLQHQSERAKTDTHKHAILSRTRYNKHCSSDSDAIKTMISKNFDNLTVLEKQDIKMVDNICSLKNYLKASWASIVENNLTKNVESINNQGSRGRGVSVFVYHSHDPGLNPTVSTASQHQDSGANLIARNNPAAEREVLRILQITAISSHQIKIKWSFSAPPDKLARNNYGGFRIYYYRIQGLHHHHHHHHQPHQPQNVDMDDSLSIDNREEVMVEDVQAREVLLQNLIHETYYDVQIRIQVINPKIMPPCRLGTSNKHLPELKACWHDVELIINRTRSDRLH</sequence>
<dbReference type="InParanoid" id="T1F7Q1"/>
<reference evidence="1 3" key="2">
    <citation type="journal article" date="2013" name="Nature">
        <title>Insights into bilaterian evolution from three spiralian genomes.</title>
        <authorList>
            <person name="Simakov O."/>
            <person name="Marletaz F."/>
            <person name="Cho S.J."/>
            <person name="Edsinger-Gonzales E."/>
            <person name="Havlak P."/>
            <person name="Hellsten U."/>
            <person name="Kuo D.H."/>
            <person name="Larsson T."/>
            <person name="Lv J."/>
            <person name="Arendt D."/>
            <person name="Savage R."/>
            <person name="Osoegawa K."/>
            <person name="de Jong P."/>
            <person name="Grimwood J."/>
            <person name="Chapman J.A."/>
            <person name="Shapiro H."/>
            <person name="Aerts A."/>
            <person name="Otillar R.P."/>
            <person name="Terry A.Y."/>
            <person name="Boore J.L."/>
            <person name="Grigoriev I.V."/>
            <person name="Lindberg D.R."/>
            <person name="Seaver E.C."/>
            <person name="Weisblat D.A."/>
            <person name="Putnam N.H."/>
            <person name="Rokhsar D.S."/>
        </authorList>
    </citation>
    <scope>NUCLEOTIDE SEQUENCE</scope>
</reference>
<name>T1F7Q1_HELRO</name>
<dbReference type="SUPFAM" id="SSF49265">
    <property type="entry name" value="Fibronectin type III"/>
    <property type="match status" value="1"/>
</dbReference>
<dbReference type="EMBL" id="AMQM01004839">
    <property type="status" value="NOT_ANNOTATED_CDS"/>
    <property type="molecule type" value="Genomic_DNA"/>
</dbReference>
<protein>
    <submittedName>
        <fullName evidence="1 2">Uncharacterized protein</fullName>
    </submittedName>
</protein>
<accession>T1F7Q1</accession>
<dbReference type="Gene3D" id="2.60.40.10">
    <property type="entry name" value="Immunoglobulins"/>
    <property type="match status" value="1"/>
</dbReference>
<dbReference type="GeneID" id="20204850"/>
<dbReference type="InterPro" id="IPR013783">
    <property type="entry name" value="Ig-like_fold"/>
</dbReference>
<evidence type="ECO:0000313" key="3">
    <source>
        <dbReference type="Proteomes" id="UP000015101"/>
    </source>
</evidence>
<evidence type="ECO:0000313" key="1">
    <source>
        <dbReference type="EMBL" id="ESO02759.1"/>
    </source>
</evidence>
<dbReference type="RefSeq" id="XP_009018973.1">
    <property type="nucleotide sequence ID" value="XM_009020725.1"/>
</dbReference>
<reference evidence="3" key="1">
    <citation type="submission" date="2012-12" db="EMBL/GenBank/DDBJ databases">
        <authorList>
            <person name="Hellsten U."/>
            <person name="Grimwood J."/>
            <person name="Chapman J.A."/>
            <person name="Shapiro H."/>
            <person name="Aerts A."/>
            <person name="Otillar R.P."/>
            <person name="Terry A.Y."/>
            <person name="Boore J.L."/>
            <person name="Simakov O."/>
            <person name="Marletaz F."/>
            <person name="Cho S.-J."/>
            <person name="Edsinger-Gonzales E."/>
            <person name="Havlak P."/>
            <person name="Kuo D.-H."/>
            <person name="Larsson T."/>
            <person name="Lv J."/>
            <person name="Arendt D."/>
            <person name="Savage R."/>
            <person name="Osoegawa K."/>
            <person name="de Jong P."/>
            <person name="Lindberg D.R."/>
            <person name="Seaver E.C."/>
            <person name="Weisblat D.A."/>
            <person name="Putnam N.H."/>
            <person name="Grigoriev I.V."/>
            <person name="Rokhsar D.S."/>
        </authorList>
    </citation>
    <scope>NUCLEOTIDE SEQUENCE</scope>
</reference>
<dbReference type="InterPro" id="IPR036116">
    <property type="entry name" value="FN3_sf"/>
</dbReference>
<dbReference type="EMBL" id="KB096716">
    <property type="protein sequence ID" value="ESO02759.1"/>
    <property type="molecule type" value="Genomic_DNA"/>
</dbReference>
<dbReference type="OrthoDB" id="6761697at2759"/>
<dbReference type="Proteomes" id="UP000015101">
    <property type="component" value="Unassembled WGS sequence"/>
</dbReference>
<evidence type="ECO:0000313" key="2">
    <source>
        <dbReference type="EnsemblMetazoa" id="HelroP174165"/>
    </source>
</evidence>
<reference evidence="2" key="3">
    <citation type="submission" date="2015-06" db="UniProtKB">
        <authorList>
            <consortium name="EnsemblMetazoa"/>
        </authorList>
    </citation>
    <scope>IDENTIFICATION</scope>
</reference>